<evidence type="ECO:0000259" key="9">
    <source>
        <dbReference type="PROSITE" id="PS50109"/>
    </source>
</evidence>
<evidence type="ECO:0000256" key="2">
    <source>
        <dbReference type="ARBA" id="ARBA00012438"/>
    </source>
</evidence>
<dbReference type="PRINTS" id="PR00344">
    <property type="entry name" value="BCTRLSENSOR"/>
</dbReference>
<feature type="region of interest" description="Disordered" evidence="7">
    <location>
        <begin position="998"/>
        <end position="1031"/>
    </location>
</feature>
<dbReference type="SMART" id="SM00448">
    <property type="entry name" value="REC"/>
    <property type="match status" value="2"/>
</dbReference>
<keyword evidence="13" id="KW-0547">Nucleotide-binding</keyword>
<evidence type="ECO:0000256" key="4">
    <source>
        <dbReference type="ARBA" id="ARBA00022679"/>
    </source>
</evidence>
<feature type="domain" description="PAC" evidence="12">
    <location>
        <begin position="427"/>
        <end position="485"/>
    </location>
</feature>
<comment type="caution">
    <text evidence="13">The sequence shown here is derived from an EMBL/GenBank/DDBJ whole genome shotgun (WGS) entry which is preliminary data.</text>
</comment>
<evidence type="ECO:0000313" key="13">
    <source>
        <dbReference type="EMBL" id="MFC0386148.1"/>
    </source>
</evidence>
<dbReference type="Pfam" id="PF02518">
    <property type="entry name" value="HATPase_c"/>
    <property type="match status" value="1"/>
</dbReference>
<dbReference type="InterPro" id="IPR036097">
    <property type="entry name" value="HisK_dim/P_sf"/>
</dbReference>
<reference evidence="13 14" key="1">
    <citation type="submission" date="2024-09" db="EMBL/GenBank/DDBJ databases">
        <authorList>
            <person name="Sun Q."/>
            <person name="Mori K."/>
        </authorList>
    </citation>
    <scope>NUCLEOTIDE SEQUENCE [LARGE SCALE GENOMIC DNA]</scope>
    <source>
        <strain evidence="13 14">CCM 7468</strain>
    </source>
</reference>
<dbReference type="Pfam" id="PF05227">
    <property type="entry name" value="CHASE3"/>
    <property type="match status" value="1"/>
</dbReference>
<dbReference type="Pfam" id="PF08448">
    <property type="entry name" value="PAS_4"/>
    <property type="match status" value="1"/>
</dbReference>
<dbReference type="InterPro" id="IPR011006">
    <property type="entry name" value="CheY-like_superfamily"/>
</dbReference>
<dbReference type="PROSITE" id="PS50110">
    <property type="entry name" value="RESPONSE_REGULATORY"/>
    <property type="match status" value="2"/>
</dbReference>
<feature type="transmembrane region" description="Helical" evidence="8">
    <location>
        <begin position="190"/>
        <end position="212"/>
    </location>
</feature>
<sequence length="1031" mass="111824">MPDPATPPDARSASVPPRHLWPRLPTVAALLAAVAVLAGGVGTLLNGRDADAITAGNEVIIGLEGVLSSIKDIETGQRGFLLVGREEYLEPYKDGLVAVEQRLASVEALRGPAGLPAETRLRELITLREALAERSIVARRESGAERAQAMMEAGEGRQAMDAIRAEVASQQAAARRHVEALNSRSTERGLFLWGISVGAALLACALLGAYAVTRRRAERRANALLDAVMANAPVGLGFVGRDMRVVNANRALFEIGERAMGLSPAPESGTMVVLPEAVRVRIEPRMRAVLEGGRTQADVEVETAPPERPEERHYLLATLFPLARSGQGEEEQGVGIILTDITRRRRAEDRLRRSEARFRTLANSLPQLAWQTDADGQIEWYNRRWYDFTGTGFEEMKGSGWVSMHHPDHLERVQQRFRAAIESGEPWEDFFPLRGADGQYRWFLSRAVPIRDEPDENGTPGPITGWFGTNTDATDLREAQEEATLAREAAEDANRAKSQFIANMSHELRTPLSAVIGYSEMLEEEAGDLEGGEALTKDLQKIGANARHLLSLINDVLDLSKIEAGRMETHAEDFGIETLVSETVSTVQALMAAKENTLEVQLPEELRGEAGRMHSDQVKLRQCLINLLSNASKFTEKGRVTLSAETGRDAMGRREVAFRVADTGIGMTPEQLSRLFTRFTQADSSTTRRFGGTGLGLSITKAFCTLLGGDIAVESKEGEGTTFTIRVPMDLTETGPEPEADYDLPDEEERTQAGLVLVVDDDPASRELLSRFVVRDGFAVRCAHDGAEGLRMAKQLRPTAILLDVMMPRMDGWSVLTALKADPELAEIPVVMVSIVQERALAVSLGAADYLIKPVQWHRLRTVLDRYRAPGVALVVEAESEPRADLRRLLESEGWSVEEAGGPDQALARLTTADAAAAPVGLVLVAVPGPEGEGLRLVHGLRAREDLRHLQVIALTGGEVPPAELEALRNQVRRVLPADDEPPDALLSELRRIAAARAAGNAPPAGTGSAAAAGNPGQPAPLQPQTEAAAR</sequence>
<dbReference type="SMART" id="SM00387">
    <property type="entry name" value="HATPase_c"/>
    <property type="match status" value="1"/>
</dbReference>
<dbReference type="Gene3D" id="3.30.450.20">
    <property type="entry name" value="PAS domain"/>
    <property type="match status" value="2"/>
</dbReference>
<evidence type="ECO:0000256" key="1">
    <source>
        <dbReference type="ARBA" id="ARBA00000085"/>
    </source>
</evidence>
<evidence type="ECO:0000259" key="10">
    <source>
        <dbReference type="PROSITE" id="PS50110"/>
    </source>
</evidence>
<dbReference type="InterPro" id="IPR035965">
    <property type="entry name" value="PAS-like_dom_sf"/>
</dbReference>
<gene>
    <name evidence="13" type="ORF">ACFFIC_11420</name>
</gene>
<evidence type="ECO:0000256" key="3">
    <source>
        <dbReference type="ARBA" id="ARBA00022553"/>
    </source>
</evidence>
<dbReference type="SMART" id="SM00091">
    <property type="entry name" value="PAS"/>
    <property type="match status" value="2"/>
</dbReference>
<evidence type="ECO:0000259" key="12">
    <source>
        <dbReference type="PROSITE" id="PS50113"/>
    </source>
</evidence>
<dbReference type="GO" id="GO:0005524">
    <property type="term" value="F:ATP binding"/>
    <property type="evidence" value="ECO:0007669"/>
    <property type="project" value="UniProtKB-KW"/>
</dbReference>
<keyword evidence="5" id="KW-0418">Kinase</keyword>
<dbReference type="CDD" id="cd00130">
    <property type="entry name" value="PAS"/>
    <property type="match status" value="1"/>
</dbReference>
<feature type="compositionally biased region" description="Low complexity" evidence="7">
    <location>
        <begin position="998"/>
        <end position="1017"/>
    </location>
</feature>
<comment type="catalytic activity">
    <reaction evidence="1">
        <text>ATP + protein L-histidine = ADP + protein N-phospho-L-histidine.</text>
        <dbReference type="EC" id="2.7.13.3"/>
    </reaction>
</comment>
<dbReference type="InterPro" id="IPR013655">
    <property type="entry name" value="PAS_fold_3"/>
</dbReference>
<name>A0ABV6IRB4_9PROT</name>
<comment type="caution">
    <text evidence="6">Lacks conserved residue(s) required for the propagation of feature annotation.</text>
</comment>
<dbReference type="Proteomes" id="UP001589789">
    <property type="component" value="Unassembled WGS sequence"/>
</dbReference>
<dbReference type="PANTHER" id="PTHR43047">
    <property type="entry name" value="TWO-COMPONENT HISTIDINE PROTEIN KINASE"/>
    <property type="match status" value="1"/>
</dbReference>
<feature type="modified residue" description="4-aspartylphosphate" evidence="6">
    <location>
        <position position="804"/>
    </location>
</feature>
<dbReference type="SMART" id="SM00388">
    <property type="entry name" value="HisKA"/>
    <property type="match status" value="1"/>
</dbReference>
<protein>
    <recommendedName>
        <fullName evidence="2">histidine kinase</fullName>
        <ecNumber evidence="2">2.7.13.3</ecNumber>
    </recommendedName>
</protein>
<evidence type="ECO:0000256" key="8">
    <source>
        <dbReference type="SAM" id="Phobius"/>
    </source>
</evidence>
<dbReference type="InterPro" id="IPR004358">
    <property type="entry name" value="Sig_transdc_His_kin-like_C"/>
</dbReference>
<evidence type="ECO:0000259" key="11">
    <source>
        <dbReference type="PROSITE" id="PS50112"/>
    </source>
</evidence>
<dbReference type="NCBIfam" id="TIGR00229">
    <property type="entry name" value="sensory_box"/>
    <property type="match status" value="1"/>
</dbReference>
<keyword evidence="8" id="KW-0472">Membrane</keyword>
<proteinExistence type="predicted"/>
<dbReference type="RefSeq" id="WP_377050334.1">
    <property type="nucleotide sequence ID" value="NZ_JBHLVZ010000025.1"/>
</dbReference>
<dbReference type="InterPro" id="IPR003594">
    <property type="entry name" value="HATPase_dom"/>
</dbReference>
<accession>A0ABV6IRB4</accession>
<dbReference type="SUPFAM" id="SSF55785">
    <property type="entry name" value="PYP-like sensor domain (PAS domain)"/>
    <property type="match status" value="2"/>
</dbReference>
<dbReference type="EC" id="2.7.13.3" evidence="2"/>
<dbReference type="InterPro" id="IPR013656">
    <property type="entry name" value="PAS_4"/>
</dbReference>
<feature type="domain" description="PAS" evidence="11">
    <location>
        <begin position="354"/>
        <end position="424"/>
    </location>
</feature>
<feature type="domain" description="Response regulatory" evidence="10">
    <location>
        <begin position="755"/>
        <end position="868"/>
    </location>
</feature>
<dbReference type="PANTHER" id="PTHR43047:SF72">
    <property type="entry name" value="OSMOSENSING HISTIDINE PROTEIN KINASE SLN1"/>
    <property type="match status" value="1"/>
</dbReference>
<dbReference type="InterPro" id="IPR036890">
    <property type="entry name" value="HATPase_C_sf"/>
</dbReference>
<keyword evidence="13" id="KW-0067">ATP-binding</keyword>
<dbReference type="PROSITE" id="PS50109">
    <property type="entry name" value="HIS_KIN"/>
    <property type="match status" value="1"/>
</dbReference>
<dbReference type="Pfam" id="PF00512">
    <property type="entry name" value="HisKA"/>
    <property type="match status" value="1"/>
</dbReference>
<dbReference type="CDD" id="cd19410">
    <property type="entry name" value="HK9-like_sensor"/>
    <property type="match status" value="1"/>
</dbReference>
<organism evidence="13 14">
    <name type="scientific">Muricoccus vinaceus</name>
    <dbReference type="NCBI Taxonomy" id="424704"/>
    <lineage>
        <taxon>Bacteria</taxon>
        <taxon>Pseudomonadati</taxon>
        <taxon>Pseudomonadota</taxon>
        <taxon>Alphaproteobacteria</taxon>
        <taxon>Acetobacterales</taxon>
        <taxon>Roseomonadaceae</taxon>
        <taxon>Muricoccus</taxon>
    </lineage>
</organism>
<keyword evidence="8" id="KW-1133">Transmembrane helix</keyword>
<evidence type="ECO:0000256" key="5">
    <source>
        <dbReference type="ARBA" id="ARBA00022777"/>
    </source>
</evidence>
<evidence type="ECO:0000256" key="6">
    <source>
        <dbReference type="PROSITE-ProRule" id="PRU00169"/>
    </source>
</evidence>
<evidence type="ECO:0000256" key="7">
    <source>
        <dbReference type="SAM" id="MobiDB-lite"/>
    </source>
</evidence>
<dbReference type="SUPFAM" id="SSF52172">
    <property type="entry name" value="CheY-like"/>
    <property type="match status" value="2"/>
</dbReference>
<dbReference type="CDD" id="cd00156">
    <property type="entry name" value="REC"/>
    <property type="match status" value="1"/>
</dbReference>
<dbReference type="InterPro" id="IPR000700">
    <property type="entry name" value="PAS-assoc_C"/>
</dbReference>
<dbReference type="Gene3D" id="3.30.565.10">
    <property type="entry name" value="Histidine kinase-like ATPase, C-terminal domain"/>
    <property type="match status" value="1"/>
</dbReference>
<keyword evidence="8" id="KW-0812">Transmembrane</keyword>
<dbReference type="Gene3D" id="3.40.50.2300">
    <property type="match status" value="2"/>
</dbReference>
<evidence type="ECO:0000313" key="14">
    <source>
        <dbReference type="Proteomes" id="UP001589789"/>
    </source>
</evidence>
<dbReference type="InterPro" id="IPR001789">
    <property type="entry name" value="Sig_transdc_resp-reg_receiver"/>
</dbReference>
<keyword evidence="14" id="KW-1185">Reference proteome</keyword>
<dbReference type="SUPFAM" id="SSF55874">
    <property type="entry name" value="ATPase domain of HSP90 chaperone/DNA topoisomerase II/histidine kinase"/>
    <property type="match status" value="1"/>
</dbReference>
<dbReference type="CDD" id="cd00082">
    <property type="entry name" value="HisKA"/>
    <property type="match status" value="1"/>
</dbReference>
<dbReference type="InterPro" id="IPR003661">
    <property type="entry name" value="HisK_dim/P_dom"/>
</dbReference>
<feature type="domain" description="Histidine kinase" evidence="9">
    <location>
        <begin position="503"/>
        <end position="731"/>
    </location>
</feature>
<dbReference type="Gene3D" id="1.10.287.130">
    <property type="match status" value="1"/>
</dbReference>
<feature type="transmembrane region" description="Helical" evidence="8">
    <location>
        <begin position="20"/>
        <end position="45"/>
    </location>
</feature>
<feature type="domain" description="Response regulatory" evidence="10">
    <location>
        <begin position="872"/>
        <end position="993"/>
    </location>
</feature>
<dbReference type="InterPro" id="IPR007891">
    <property type="entry name" value="CHASE3"/>
</dbReference>
<dbReference type="CDD" id="cd16922">
    <property type="entry name" value="HATPase_EvgS-ArcB-TorS-like"/>
    <property type="match status" value="1"/>
</dbReference>
<dbReference type="Pfam" id="PF00072">
    <property type="entry name" value="Response_reg"/>
    <property type="match status" value="1"/>
</dbReference>
<dbReference type="PROSITE" id="PS50112">
    <property type="entry name" value="PAS"/>
    <property type="match status" value="1"/>
</dbReference>
<dbReference type="SUPFAM" id="SSF47384">
    <property type="entry name" value="Homodimeric domain of signal transducing histidine kinase"/>
    <property type="match status" value="1"/>
</dbReference>
<dbReference type="EMBL" id="JBHLVZ010000025">
    <property type="protein sequence ID" value="MFC0386148.1"/>
    <property type="molecule type" value="Genomic_DNA"/>
</dbReference>
<dbReference type="PROSITE" id="PS50113">
    <property type="entry name" value="PAC"/>
    <property type="match status" value="1"/>
</dbReference>
<keyword evidence="4" id="KW-0808">Transferase</keyword>
<dbReference type="InterPro" id="IPR005467">
    <property type="entry name" value="His_kinase_dom"/>
</dbReference>
<dbReference type="InterPro" id="IPR000014">
    <property type="entry name" value="PAS"/>
</dbReference>
<keyword evidence="3 6" id="KW-0597">Phosphoprotein</keyword>
<dbReference type="Pfam" id="PF08447">
    <property type="entry name" value="PAS_3"/>
    <property type="match status" value="1"/>
</dbReference>